<reference evidence="1" key="2">
    <citation type="journal article" date="2015" name="Fish Shellfish Immunol.">
        <title>Early steps in the European eel (Anguilla anguilla)-Vibrio vulnificus interaction in the gills: Role of the RtxA13 toxin.</title>
        <authorList>
            <person name="Callol A."/>
            <person name="Pajuelo D."/>
            <person name="Ebbesson L."/>
            <person name="Teles M."/>
            <person name="MacKenzie S."/>
            <person name="Amaro C."/>
        </authorList>
    </citation>
    <scope>NUCLEOTIDE SEQUENCE</scope>
</reference>
<protein>
    <submittedName>
        <fullName evidence="1">Uncharacterized protein</fullName>
    </submittedName>
</protein>
<dbReference type="EMBL" id="GBXM01104062">
    <property type="protein sequence ID" value="JAH04515.1"/>
    <property type="molecule type" value="Transcribed_RNA"/>
</dbReference>
<proteinExistence type="predicted"/>
<reference evidence="1" key="1">
    <citation type="submission" date="2014-11" db="EMBL/GenBank/DDBJ databases">
        <authorList>
            <person name="Amaro Gonzalez C."/>
        </authorList>
    </citation>
    <scope>NUCLEOTIDE SEQUENCE</scope>
</reference>
<evidence type="ECO:0000313" key="1">
    <source>
        <dbReference type="EMBL" id="JAH04515.1"/>
    </source>
</evidence>
<organism evidence="1">
    <name type="scientific">Anguilla anguilla</name>
    <name type="common">European freshwater eel</name>
    <name type="synonym">Muraena anguilla</name>
    <dbReference type="NCBI Taxonomy" id="7936"/>
    <lineage>
        <taxon>Eukaryota</taxon>
        <taxon>Metazoa</taxon>
        <taxon>Chordata</taxon>
        <taxon>Craniata</taxon>
        <taxon>Vertebrata</taxon>
        <taxon>Euteleostomi</taxon>
        <taxon>Actinopterygii</taxon>
        <taxon>Neopterygii</taxon>
        <taxon>Teleostei</taxon>
        <taxon>Anguilliformes</taxon>
        <taxon>Anguillidae</taxon>
        <taxon>Anguilla</taxon>
    </lineage>
</organism>
<dbReference type="AlphaFoldDB" id="A0A0E9PKA2"/>
<accession>A0A0E9PKA2</accession>
<name>A0A0E9PKA2_ANGAN</name>
<sequence>MIDDHCQLSIRSTVNFIFNLFFYTGLFKDYRYYLKTQWTFRMLKAI</sequence>